<evidence type="ECO:0000313" key="2">
    <source>
        <dbReference type="Proteomes" id="UP001500021"/>
    </source>
</evidence>
<comment type="caution">
    <text evidence="1">The sequence shown here is derived from an EMBL/GenBank/DDBJ whole genome shotgun (WGS) entry which is preliminary data.</text>
</comment>
<proteinExistence type="predicted"/>
<evidence type="ECO:0000313" key="1">
    <source>
        <dbReference type="EMBL" id="GAA0816706.1"/>
    </source>
</evidence>
<gene>
    <name evidence="1" type="ORF">GCM10009111_16880</name>
</gene>
<sequence>MLIEYNLIRLEMAAIAEEAKVKPTRVSFTAAISLIDTQLRWLALPPDGKLLTKLKQMRADIRCDTRNDPYPSDIKLNVLAFFMLKNKLLFNNGKVIFH</sequence>
<reference evidence="1 2" key="1">
    <citation type="journal article" date="2019" name="Int. J. Syst. Evol. Microbiol.">
        <title>The Global Catalogue of Microorganisms (GCM) 10K type strain sequencing project: providing services to taxonomists for standard genome sequencing and annotation.</title>
        <authorList>
            <consortium name="The Broad Institute Genomics Platform"/>
            <consortium name="The Broad Institute Genome Sequencing Center for Infectious Disease"/>
            <person name="Wu L."/>
            <person name="Ma J."/>
        </authorList>
    </citation>
    <scope>NUCLEOTIDE SEQUENCE [LARGE SCALE GENOMIC DNA]</scope>
    <source>
        <strain evidence="1 2">JCM 15608</strain>
    </source>
</reference>
<keyword evidence="2" id="KW-1185">Reference proteome</keyword>
<organism evidence="1 2">
    <name type="scientific">Colwellia asteriadis</name>
    <dbReference type="NCBI Taxonomy" id="517723"/>
    <lineage>
        <taxon>Bacteria</taxon>
        <taxon>Pseudomonadati</taxon>
        <taxon>Pseudomonadota</taxon>
        <taxon>Gammaproteobacteria</taxon>
        <taxon>Alteromonadales</taxon>
        <taxon>Colwelliaceae</taxon>
        <taxon>Colwellia</taxon>
    </lineage>
</organism>
<dbReference type="Proteomes" id="UP001500021">
    <property type="component" value="Unassembled WGS sequence"/>
</dbReference>
<protein>
    <recommendedName>
        <fullName evidence="3">Transposase</fullName>
    </recommendedName>
</protein>
<name>A0ABN1L6R7_9GAMM</name>
<accession>A0ABN1L6R7</accession>
<dbReference type="EMBL" id="BAAAFA010000005">
    <property type="protein sequence ID" value="GAA0816706.1"/>
    <property type="molecule type" value="Genomic_DNA"/>
</dbReference>
<evidence type="ECO:0008006" key="3">
    <source>
        <dbReference type="Google" id="ProtNLM"/>
    </source>
</evidence>